<comment type="caution">
    <text evidence="6">The sequence shown here is derived from an EMBL/GenBank/DDBJ whole genome shotgun (WGS) entry which is preliminary data.</text>
</comment>
<accession>A0A1J9Q157</accession>
<evidence type="ECO:0000313" key="6">
    <source>
        <dbReference type="EMBL" id="OJD22256.1"/>
    </source>
</evidence>
<dbReference type="GO" id="GO:0005829">
    <property type="term" value="C:cytosol"/>
    <property type="evidence" value="ECO:0007669"/>
    <property type="project" value="TreeGrafter"/>
</dbReference>
<dbReference type="CDD" id="cd22952">
    <property type="entry name" value="ART10-like"/>
    <property type="match status" value="1"/>
</dbReference>
<gene>
    <name evidence="6" type="ORF">ACJ73_06399</name>
</gene>
<dbReference type="VEuPathDB" id="FungiDB:ACJ73_06399"/>
<evidence type="ECO:0000256" key="1">
    <source>
        <dbReference type="ARBA" id="ARBA00005298"/>
    </source>
</evidence>
<comment type="similarity">
    <text evidence="1">Belongs to the arrestin family.</text>
</comment>
<dbReference type="Pfam" id="PF00339">
    <property type="entry name" value="Arrestin_N"/>
    <property type="match status" value="1"/>
</dbReference>
<organism evidence="6 7">
    <name type="scientific">Blastomyces percursus</name>
    <dbReference type="NCBI Taxonomy" id="1658174"/>
    <lineage>
        <taxon>Eukaryota</taxon>
        <taxon>Fungi</taxon>
        <taxon>Dikarya</taxon>
        <taxon>Ascomycota</taxon>
        <taxon>Pezizomycotina</taxon>
        <taxon>Eurotiomycetes</taxon>
        <taxon>Eurotiomycetidae</taxon>
        <taxon>Onygenales</taxon>
        <taxon>Ajellomycetaceae</taxon>
        <taxon>Blastomyces</taxon>
    </lineage>
</organism>
<evidence type="ECO:0000256" key="3">
    <source>
        <dbReference type="ARBA" id="ARBA00038766"/>
    </source>
</evidence>
<dbReference type="InterPro" id="IPR036047">
    <property type="entry name" value="F-box-like_dom_sf"/>
</dbReference>
<dbReference type="PANTHER" id="PTHR11188:SF17">
    <property type="entry name" value="FI21816P1"/>
    <property type="match status" value="1"/>
</dbReference>
<dbReference type="Pfam" id="PF00646">
    <property type="entry name" value="F-box"/>
    <property type="match status" value="1"/>
</dbReference>
<keyword evidence="7" id="KW-1185">Reference proteome</keyword>
<feature type="region of interest" description="Disordered" evidence="4">
    <location>
        <begin position="552"/>
        <end position="571"/>
    </location>
</feature>
<reference evidence="6 7" key="1">
    <citation type="submission" date="2015-08" db="EMBL/GenBank/DDBJ databases">
        <title>Emmonsia species relationships and genome sequence.</title>
        <authorList>
            <person name="Cuomo C.A."/>
            <person name="Schwartz I.S."/>
            <person name="Kenyon C."/>
            <person name="De Hoog G.S."/>
            <person name="Govender N.P."/>
            <person name="Botha A."/>
            <person name="Moreno L."/>
            <person name="De Vries M."/>
            <person name="Munoz J.F."/>
            <person name="Stielow J.B."/>
        </authorList>
    </citation>
    <scope>NUCLEOTIDE SEQUENCE [LARGE SCALE GENOMIC DNA]</scope>
    <source>
        <strain evidence="6 7">EI222</strain>
    </source>
</reference>
<dbReference type="InterPro" id="IPR050357">
    <property type="entry name" value="Arrestin_domain-protein"/>
</dbReference>
<protein>
    <recommendedName>
        <fullName evidence="5">F-box domain-containing protein</fullName>
    </recommendedName>
</protein>
<keyword evidence="2" id="KW-0833">Ubl conjugation pathway</keyword>
<dbReference type="InterPro" id="IPR014752">
    <property type="entry name" value="Arrestin-like_C"/>
</dbReference>
<dbReference type="InterPro" id="IPR011021">
    <property type="entry name" value="Arrestin-like_N"/>
</dbReference>
<name>A0A1J9Q157_9EURO</name>
<sequence length="1005" mass="114557">MSREERESHSSEPAGLTFHAGDPLTRSVCYAPTDWYSADWQNNGPKTGWYFLYGVVADDSKIAAVIGDENPPVLRGAKVLGYKLMLWEAHLVLTDGSSTAEVQGKAFYVESPLHARRLRGDMVEVLKGERCRIHLEDVDEEILPCLRPPDTSRRGETLKHIRDPVQSSVHQIPNDRYHNTPAPARTARIIIARRFHLSQHYRFVVQLRDAGSEIQSSNRQGKGYISQEKPLALSSLTKKLACGRSDDDIPPVVTSSSWDQLPVEILISIFGRCRLQDVGNLRLASRAFSTLIDAHEQAISREYLRLRRHGSLPSPINELKEYTREPEDDVILLSDLFPPPKVENSTQYAYSFRYLWSLRRRQEVCSKLAHYLAESVMDRYLRDPAHKATFTSKKDLHVCHEDGTAQLQFKLTPLMFYTLFFLETYAQARYELQSKLYATYKAGRLPVAIQPIDRTAMFRKLQAKIVRSPPFTNTRTLVSTHHCIRLLVAYLQYALSPEPPFHRSCDPWISMLLTTSGLGRVAEFFAAEKGRGNNQRSMRKEFMRNMQADWDASRNDEQASKVYGSGEESRSPPRVQEIWFEAATNEMTNRGILRHKTEDWMLERCQSRSITMPTFRIVLDSAPAVWSPGCIIQGKVVLDSSEDEAVSKITIRFSGKEKTLKKSGQNSQYFGQVRFFSYAQQLFRGNYTLSASKKFEWPFQFVFPDKMEMTKDNFFRGPNDHSLPPTFYYETPFLASYTVDCRVQYKLSAEFERPSPFSLVSGCLSAEKRLPFIPHRSEQSPAVTVLSTPFPWKVYSKKILPEFENYEPTMKEKVATVFTSRTKLPCSAFKIYTRLPSKAILGQTIPILLSATHLPEESTTKTVPIIRLRSLRLSIEIRTAICAYSTFSRTDDERVDQTTVADRSNLDIPLESQPCYMVQFLNIICTPSLPPSFASNIVRRRYGLHLKIVVECAGCTKTIRVSRPSFEVLSSSYLQLPPGPPPPLLFSDVEAAAQRDGVELPAYRP</sequence>
<evidence type="ECO:0000256" key="2">
    <source>
        <dbReference type="ARBA" id="ARBA00022786"/>
    </source>
</evidence>
<dbReference type="Gene3D" id="2.60.40.640">
    <property type="match status" value="1"/>
</dbReference>
<dbReference type="AlphaFoldDB" id="A0A1J9Q157"/>
<dbReference type="SUPFAM" id="SSF81383">
    <property type="entry name" value="F-box domain"/>
    <property type="match status" value="1"/>
</dbReference>
<dbReference type="Proteomes" id="UP000242791">
    <property type="component" value="Unassembled WGS sequence"/>
</dbReference>
<dbReference type="GO" id="GO:0031625">
    <property type="term" value="F:ubiquitin protein ligase binding"/>
    <property type="evidence" value="ECO:0007669"/>
    <property type="project" value="TreeGrafter"/>
</dbReference>
<dbReference type="CDD" id="cd09917">
    <property type="entry name" value="F-box_SF"/>
    <property type="match status" value="1"/>
</dbReference>
<comment type="subunit">
    <text evidence="3">Interacts with hulA.</text>
</comment>
<evidence type="ECO:0000313" key="7">
    <source>
        <dbReference type="Proteomes" id="UP000242791"/>
    </source>
</evidence>
<dbReference type="OrthoDB" id="8864979at2759"/>
<dbReference type="PROSITE" id="PS50181">
    <property type="entry name" value="FBOX"/>
    <property type="match status" value="1"/>
</dbReference>
<dbReference type="GO" id="GO:0005886">
    <property type="term" value="C:plasma membrane"/>
    <property type="evidence" value="ECO:0007669"/>
    <property type="project" value="TreeGrafter"/>
</dbReference>
<dbReference type="PANTHER" id="PTHR11188">
    <property type="entry name" value="ARRESTIN DOMAIN CONTAINING PROTEIN"/>
    <property type="match status" value="1"/>
</dbReference>
<dbReference type="InterPro" id="IPR001810">
    <property type="entry name" value="F-box_dom"/>
</dbReference>
<evidence type="ECO:0000259" key="5">
    <source>
        <dbReference type="PROSITE" id="PS50181"/>
    </source>
</evidence>
<dbReference type="GO" id="GO:0030674">
    <property type="term" value="F:protein-macromolecule adaptor activity"/>
    <property type="evidence" value="ECO:0007669"/>
    <property type="project" value="TreeGrafter"/>
</dbReference>
<dbReference type="GO" id="GO:0070086">
    <property type="term" value="P:ubiquitin-dependent endocytosis"/>
    <property type="evidence" value="ECO:0007669"/>
    <property type="project" value="TreeGrafter"/>
</dbReference>
<feature type="domain" description="F-box" evidence="5">
    <location>
        <begin position="255"/>
        <end position="306"/>
    </location>
</feature>
<dbReference type="EMBL" id="LGTZ01001120">
    <property type="protein sequence ID" value="OJD22256.1"/>
    <property type="molecule type" value="Genomic_DNA"/>
</dbReference>
<proteinExistence type="inferred from homology"/>
<evidence type="ECO:0000256" key="4">
    <source>
        <dbReference type="SAM" id="MobiDB-lite"/>
    </source>
</evidence>